<feature type="domain" description="DUF1468" evidence="2">
    <location>
        <begin position="9"/>
        <end position="150"/>
    </location>
</feature>
<name>A0A1E7Z9T9_9ALTE</name>
<sequence>MLLRFVLGPLLFLMFFTVYGIYAWQIPLLPFEQYEAVDSSTLPKIYAGLGVIFSFLGVIAQYIKYRDEGDDHAPLGLKKENIKTIALVILLMVIYSALLEPLGFIVSTLLFLIAGFWVMGERRGRILLLSSVPMVVIFWLVMTQLLDIYLAAGTFWS</sequence>
<dbReference type="RefSeq" id="WP_070125933.1">
    <property type="nucleotide sequence ID" value="NZ_MDHN01000029.1"/>
</dbReference>
<evidence type="ECO:0000256" key="1">
    <source>
        <dbReference type="SAM" id="Phobius"/>
    </source>
</evidence>
<feature type="transmembrane region" description="Helical" evidence="1">
    <location>
        <begin position="45"/>
        <end position="65"/>
    </location>
</feature>
<comment type="caution">
    <text evidence="3">The sequence shown here is derived from an EMBL/GenBank/DDBJ whole genome shotgun (WGS) entry which is preliminary data.</text>
</comment>
<keyword evidence="1" id="KW-0812">Transmembrane</keyword>
<evidence type="ECO:0000313" key="4">
    <source>
        <dbReference type="Proteomes" id="UP000175691"/>
    </source>
</evidence>
<dbReference type="InterPro" id="IPR009936">
    <property type="entry name" value="DUF1468"/>
</dbReference>
<evidence type="ECO:0000259" key="2">
    <source>
        <dbReference type="Pfam" id="PF07331"/>
    </source>
</evidence>
<feature type="transmembrane region" description="Helical" evidence="1">
    <location>
        <begin position="6"/>
        <end position="24"/>
    </location>
</feature>
<accession>A0A1E7Z9T9</accession>
<keyword evidence="1" id="KW-1133">Transmembrane helix</keyword>
<dbReference type="STRING" id="1656094.BFC18_14015"/>
<dbReference type="AlphaFoldDB" id="A0A1E7Z9T9"/>
<reference evidence="3 4" key="1">
    <citation type="submission" date="2016-08" db="EMBL/GenBank/DDBJ databases">
        <authorList>
            <person name="Seilhamer J.J."/>
        </authorList>
    </citation>
    <scope>NUCLEOTIDE SEQUENCE [LARGE SCALE GENOMIC DNA]</scope>
    <source>
        <strain evidence="3 4">KCTC 42603</strain>
    </source>
</reference>
<dbReference type="Pfam" id="PF07331">
    <property type="entry name" value="TctB"/>
    <property type="match status" value="1"/>
</dbReference>
<proteinExistence type="predicted"/>
<gene>
    <name evidence="3" type="ORF">BFC18_14015</name>
</gene>
<keyword evidence="4" id="KW-1185">Reference proteome</keyword>
<feature type="transmembrane region" description="Helical" evidence="1">
    <location>
        <begin position="85"/>
        <end position="114"/>
    </location>
</feature>
<keyword evidence="1" id="KW-0472">Membrane</keyword>
<dbReference type="Proteomes" id="UP000175691">
    <property type="component" value="Unassembled WGS sequence"/>
</dbReference>
<dbReference type="OrthoDB" id="6214403at2"/>
<protein>
    <submittedName>
        <fullName evidence="3">Tricarboxylic transporter</fullName>
    </submittedName>
</protein>
<feature type="transmembrane region" description="Helical" evidence="1">
    <location>
        <begin position="126"/>
        <end position="152"/>
    </location>
</feature>
<dbReference type="EMBL" id="MDHN01000029">
    <property type="protein sequence ID" value="OFC70290.1"/>
    <property type="molecule type" value="Genomic_DNA"/>
</dbReference>
<organism evidence="3 4">
    <name type="scientific">Alteromonas confluentis</name>
    <dbReference type="NCBI Taxonomy" id="1656094"/>
    <lineage>
        <taxon>Bacteria</taxon>
        <taxon>Pseudomonadati</taxon>
        <taxon>Pseudomonadota</taxon>
        <taxon>Gammaproteobacteria</taxon>
        <taxon>Alteromonadales</taxon>
        <taxon>Alteromonadaceae</taxon>
        <taxon>Alteromonas/Salinimonas group</taxon>
        <taxon>Alteromonas</taxon>
    </lineage>
</organism>
<evidence type="ECO:0000313" key="3">
    <source>
        <dbReference type="EMBL" id="OFC70290.1"/>
    </source>
</evidence>